<evidence type="ECO:0000313" key="11">
    <source>
        <dbReference type="Proteomes" id="UP000762676"/>
    </source>
</evidence>
<feature type="transmembrane region" description="Helical" evidence="8">
    <location>
        <begin position="97"/>
        <end position="118"/>
    </location>
</feature>
<protein>
    <submittedName>
        <fullName evidence="10">Proton myo-inositol cotransporter</fullName>
    </submittedName>
</protein>
<keyword evidence="11" id="KW-1185">Reference proteome</keyword>
<dbReference type="NCBIfam" id="TIGR00879">
    <property type="entry name" value="SP"/>
    <property type="match status" value="1"/>
</dbReference>
<evidence type="ECO:0000256" key="5">
    <source>
        <dbReference type="ARBA" id="ARBA00022989"/>
    </source>
</evidence>
<feature type="domain" description="Major facilitator superfamily (MFS) profile" evidence="9">
    <location>
        <begin position="6"/>
        <end position="393"/>
    </location>
</feature>
<gene>
    <name evidence="10" type="ORF">ElyMa_002768100</name>
</gene>
<dbReference type="InterPro" id="IPR020846">
    <property type="entry name" value="MFS_dom"/>
</dbReference>
<dbReference type="PROSITE" id="PS50850">
    <property type="entry name" value="MFS"/>
    <property type="match status" value="1"/>
</dbReference>
<dbReference type="GO" id="GO:0016324">
    <property type="term" value="C:apical plasma membrane"/>
    <property type="evidence" value="ECO:0007669"/>
    <property type="project" value="TreeGrafter"/>
</dbReference>
<feature type="transmembrane region" description="Helical" evidence="8">
    <location>
        <begin position="41"/>
        <end position="61"/>
    </location>
</feature>
<evidence type="ECO:0000256" key="3">
    <source>
        <dbReference type="ARBA" id="ARBA00022448"/>
    </source>
</evidence>
<evidence type="ECO:0000259" key="9">
    <source>
        <dbReference type="PROSITE" id="PS50850"/>
    </source>
</evidence>
<dbReference type="Gene3D" id="1.20.1250.20">
    <property type="entry name" value="MFS general substrate transporter like domains"/>
    <property type="match status" value="1"/>
</dbReference>
<feature type="transmembrane region" description="Helical" evidence="8">
    <location>
        <begin position="73"/>
        <end position="91"/>
    </location>
</feature>
<feature type="transmembrane region" description="Helical" evidence="8">
    <location>
        <begin position="278"/>
        <end position="302"/>
    </location>
</feature>
<evidence type="ECO:0000256" key="4">
    <source>
        <dbReference type="ARBA" id="ARBA00022692"/>
    </source>
</evidence>
<dbReference type="InterPro" id="IPR005828">
    <property type="entry name" value="MFS_sugar_transport-like"/>
</dbReference>
<dbReference type="SUPFAM" id="SSF103473">
    <property type="entry name" value="MFS general substrate transporter"/>
    <property type="match status" value="1"/>
</dbReference>
<keyword evidence="3 7" id="KW-0813">Transport</keyword>
<dbReference type="Pfam" id="PF00083">
    <property type="entry name" value="Sugar_tr"/>
    <property type="match status" value="1"/>
</dbReference>
<dbReference type="InterPro" id="IPR036259">
    <property type="entry name" value="MFS_trans_sf"/>
</dbReference>
<feature type="transmembrane region" description="Helical" evidence="8">
    <location>
        <begin position="158"/>
        <end position="180"/>
    </location>
</feature>
<dbReference type="PANTHER" id="PTHR48020">
    <property type="entry name" value="PROTON MYO-INOSITOL COTRANSPORTER"/>
    <property type="match status" value="1"/>
</dbReference>
<evidence type="ECO:0000256" key="7">
    <source>
        <dbReference type="RuleBase" id="RU003346"/>
    </source>
</evidence>
<keyword evidence="5 8" id="KW-1133">Transmembrane helix</keyword>
<evidence type="ECO:0000256" key="1">
    <source>
        <dbReference type="ARBA" id="ARBA00004141"/>
    </source>
</evidence>
<feature type="transmembrane region" description="Helical" evidence="8">
    <location>
        <begin position="130"/>
        <end position="152"/>
    </location>
</feature>
<evidence type="ECO:0000313" key="10">
    <source>
        <dbReference type="EMBL" id="GFR98410.1"/>
    </source>
</evidence>
<evidence type="ECO:0000256" key="8">
    <source>
        <dbReference type="SAM" id="Phobius"/>
    </source>
</evidence>
<keyword evidence="4 8" id="KW-0812">Transmembrane</keyword>
<name>A0AAV4HLX6_9GAST</name>
<feature type="transmembrane region" description="Helical" evidence="8">
    <location>
        <begin position="314"/>
        <end position="335"/>
    </location>
</feature>
<keyword evidence="6 8" id="KW-0472">Membrane</keyword>
<dbReference type="Proteomes" id="UP000762676">
    <property type="component" value="Unassembled WGS sequence"/>
</dbReference>
<dbReference type="PANTHER" id="PTHR48020:SF12">
    <property type="entry name" value="PROTON MYO-INOSITOL COTRANSPORTER"/>
    <property type="match status" value="1"/>
</dbReference>
<comment type="similarity">
    <text evidence="2 7">Belongs to the major facilitator superfamily. Sugar transporter (TC 2.A.1.1) family.</text>
</comment>
<dbReference type="PROSITE" id="PS00216">
    <property type="entry name" value="SUGAR_TRANSPORT_1"/>
    <property type="match status" value="2"/>
</dbReference>
<dbReference type="EMBL" id="BMAT01005695">
    <property type="protein sequence ID" value="GFR98410.1"/>
    <property type="molecule type" value="Genomic_DNA"/>
</dbReference>
<comment type="subcellular location">
    <subcellularLocation>
        <location evidence="1">Membrane</location>
        <topology evidence="1">Multi-pass membrane protein</topology>
    </subcellularLocation>
</comment>
<evidence type="ECO:0000256" key="6">
    <source>
        <dbReference type="ARBA" id="ARBA00023136"/>
    </source>
</evidence>
<dbReference type="InterPro" id="IPR050814">
    <property type="entry name" value="Myo-inositol_Transporter"/>
</dbReference>
<reference evidence="10 11" key="1">
    <citation type="journal article" date="2021" name="Elife">
        <title>Chloroplast acquisition without the gene transfer in kleptoplastic sea slugs, Plakobranchus ocellatus.</title>
        <authorList>
            <person name="Maeda T."/>
            <person name="Takahashi S."/>
            <person name="Yoshida T."/>
            <person name="Shimamura S."/>
            <person name="Takaki Y."/>
            <person name="Nagai Y."/>
            <person name="Toyoda A."/>
            <person name="Suzuki Y."/>
            <person name="Arimoto A."/>
            <person name="Ishii H."/>
            <person name="Satoh N."/>
            <person name="Nishiyama T."/>
            <person name="Hasebe M."/>
            <person name="Maruyama T."/>
            <person name="Minagawa J."/>
            <person name="Obokata J."/>
            <person name="Shigenobu S."/>
        </authorList>
    </citation>
    <scope>NUCLEOTIDE SEQUENCE [LARGE SCALE GENOMIC DNA]</scope>
</reference>
<accession>A0AAV4HLX6</accession>
<dbReference type="AlphaFoldDB" id="A0AAV4HLX6"/>
<comment type="caution">
    <text evidence="10">The sequence shown here is derived from an EMBL/GenBank/DDBJ whole genome shotgun (WGS) entry which is preliminary data.</text>
</comment>
<dbReference type="GO" id="GO:0005366">
    <property type="term" value="F:myo-inositol:proton symporter activity"/>
    <property type="evidence" value="ECO:0007669"/>
    <property type="project" value="TreeGrafter"/>
</dbReference>
<sequence length="393" mass="43086">MAIHNLAICATLSSFLFGYDTGIINGVNLLIKQEFNLDDDWIAHIVSSTTAAAAVFSIAVGITSDALGRKTSIMMSAIVFVVGGILMAVARGPNMLLIGRIIVGFAIATVSCVVPVYVSECSPPNIRGSLLTLFQLFITIGIWISAVIAMSFQKAQYGWRYMLGLSAVPGIFQYFIFVAMPESPRYHILNNDCSAALRALELIRNTPDVTEELRQMMDAHEEEPKVRGFGVIRQILITPKVRYALFVGCMLQVFQQFSGINAVIYYSSIILKSAGFDLHYAISLSLIPFAVNFMATFIGFWAVEAIGRRKTLGFSFLGNSIALLFLVIAFLPEYFNPDSTDKMYEQGYNVSGSCTEIRADFESLSITTLAPDWSPVTSFISFSASLIAYSSAL</sequence>
<dbReference type="PRINTS" id="PR00171">
    <property type="entry name" value="SUGRTRNSPORT"/>
</dbReference>
<feature type="transmembrane region" description="Helical" evidence="8">
    <location>
        <begin position="243"/>
        <end position="266"/>
    </location>
</feature>
<proteinExistence type="inferred from homology"/>
<dbReference type="InterPro" id="IPR005829">
    <property type="entry name" value="Sugar_transporter_CS"/>
</dbReference>
<evidence type="ECO:0000256" key="2">
    <source>
        <dbReference type="ARBA" id="ARBA00010992"/>
    </source>
</evidence>
<organism evidence="10 11">
    <name type="scientific">Elysia marginata</name>
    <dbReference type="NCBI Taxonomy" id="1093978"/>
    <lineage>
        <taxon>Eukaryota</taxon>
        <taxon>Metazoa</taxon>
        <taxon>Spiralia</taxon>
        <taxon>Lophotrochozoa</taxon>
        <taxon>Mollusca</taxon>
        <taxon>Gastropoda</taxon>
        <taxon>Heterobranchia</taxon>
        <taxon>Euthyneura</taxon>
        <taxon>Panpulmonata</taxon>
        <taxon>Sacoglossa</taxon>
        <taxon>Placobranchoidea</taxon>
        <taxon>Plakobranchidae</taxon>
        <taxon>Elysia</taxon>
    </lineage>
</organism>
<dbReference type="InterPro" id="IPR003663">
    <property type="entry name" value="Sugar/inositol_transpt"/>
</dbReference>